<dbReference type="AlphaFoldDB" id="A0A7U7GAN7"/>
<accession>A0A7U7GAN7</accession>
<name>A0A7U7GAN7_9GAMM</name>
<evidence type="ECO:0000313" key="2">
    <source>
        <dbReference type="EMBL" id="CDH44676.1"/>
    </source>
</evidence>
<proteinExistence type="predicted"/>
<gene>
    <name evidence="2" type="ORF">BN874_1810006</name>
</gene>
<sequence length="1010" mass="114548">MPEIKMDEQSRDLILAAEISGLIHDLGKTREEFAQEKMSGDLSRNQRKKKFDEPAKKCHQREAHGAILEEGRPYPPTDEENEWLKQIKDHDGWKNVLRIPEQWIKPGTVQAHGLGDPLRQHHAKGGFPADQLTLLGDIYTFGADIRDSALDKGSSGTDSGKQKSEYGFIADSFGNEDADRPYGPEPLRTLWPQARQVLEATLLVDGAWQDVPKARETLLKELEPVPRDRPELFRKALGETRRPTNDVTLWHHCYSSASLFKAAVAEGVLRRDFRYLQDEQGAFDTGKIGHVRFRLLGIRWDWAALAGGALQPVVLTAMAQNRQQAIAHLRQRLEVDYPVGNQVYADDNGVVFVVGGFYQGLKDAEGQQAEALFQQHILNPLQSGILQDLAPLGAGVAVRLAWTQPRLYLTDYPEVMATDWTESSGDRQRLLQVGEDELYRLWGKQTGADQQVQICPQCGLRPGQARELAINESSLNADDEDGPSSLCDHCQTLVTDKAYVQRRREAQQLFGFDPATFNLQEIRNKGNLPGNARVVMLSLRVNIEAIAKGQTLLTQQARPMADLREMQTICASSAEKAGDDLENKVLKRLRQGGDKQSLCEHITAELANDACLIVGDDYWLDFQEQKNNFKGNDGRVVGEPAEKALRLLDEFFLREFIPEDAGLYRHDGDKLLLFGMRKHASPGRLARTWDDLQELWRQILWDIAGDTQHWLMPLSLDAGGFRVIVAAHDARNALERIQQRVTEKLGKVRAGLDVHVSALAFREKFPLYVALDALRRMERRIAKTPPQTWKLMSSAPNRDGTLLLNWETPQGPVEWTVSLKTGDPHQSDLWYPHAICVSRPEGPGRLVRLDQLEAGEKIRLRPSTFDFMALDGTARRYDLRYDAQGRRPHFILAEPGRRPYLLEQLDEVLNLSRQTGWKVSQTKGLLGQIIECYEKWVRDVPNELRPQGREAWRGHCEAIFRRYLKDKEVRARLIELFKDEERACLLFDAFEWSGFIEKDAHSPVVEKDAA</sequence>
<dbReference type="Proteomes" id="UP000019184">
    <property type="component" value="Unassembled WGS sequence"/>
</dbReference>
<dbReference type="RefSeq" id="WP_034431862.1">
    <property type="nucleotide sequence ID" value="NZ_CBTK010000092.1"/>
</dbReference>
<feature type="region of interest" description="Disordered" evidence="1">
    <location>
        <begin position="34"/>
        <end position="61"/>
    </location>
</feature>
<dbReference type="OrthoDB" id="9792861at2"/>
<dbReference type="EMBL" id="CBTK010000092">
    <property type="protein sequence ID" value="CDH44676.1"/>
    <property type="molecule type" value="Genomic_DNA"/>
</dbReference>
<comment type="caution">
    <text evidence="2">The sequence shown here is derived from an EMBL/GenBank/DDBJ whole genome shotgun (WGS) entry which is preliminary data.</text>
</comment>
<evidence type="ECO:0008006" key="4">
    <source>
        <dbReference type="Google" id="ProtNLM"/>
    </source>
</evidence>
<feature type="compositionally biased region" description="Basic and acidic residues" evidence="1">
    <location>
        <begin position="50"/>
        <end position="61"/>
    </location>
</feature>
<evidence type="ECO:0000256" key="1">
    <source>
        <dbReference type="SAM" id="MobiDB-lite"/>
    </source>
</evidence>
<keyword evidence="3" id="KW-1185">Reference proteome</keyword>
<evidence type="ECO:0000313" key="3">
    <source>
        <dbReference type="Proteomes" id="UP000019184"/>
    </source>
</evidence>
<protein>
    <recommendedName>
        <fullName evidence="4">CRISPR-associated protein Csx11</fullName>
    </recommendedName>
</protein>
<reference evidence="2 3" key="1">
    <citation type="journal article" date="2014" name="ISME J.">
        <title>Candidatus Competibacter-lineage genomes retrieved from metagenomes reveal functional metabolic diversity.</title>
        <authorList>
            <person name="McIlroy S.J."/>
            <person name="Albertsen M."/>
            <person name="Andresen E.K."/>
            <person name="Saunders A.M."/>
            <person name="Kristiansen R."/>
            <person name="Stokholm-Bjerregaard M."/>
            <person name="Nielsen K.L."/>
            <person name="Nielsen P.H."/>
        </authorList>
    </citation>
    <scope>NUCLEOTIDE SEQUENCE [LARGE SCALE GENOMIC DNA]</scope>
    <source>
        <strain evidence="2 3">Run_B_J11</strain>
    </source>
</reference>
<organism evidence="2 3">
    <name type="scientific">Candidatus Contendobacter odensis Run_B_J11</name>
    <dbReference type="NCBI Taxonomy" id="1400861"/>
    <lineage>
        <taxon>Bacteria</taxon>
        <taxon>Pseudomonadati</taxon>
        <taxon>Pseudomonadota</taxon>
        <taxon>Gammaproteobacteria</taxon>
        <taxon>Candidatus Competibacteraceae</taxon>
        <taxon>Candidatus Contendibacter</taxon>
    </lineage>
</organism>